<dbReference type="SUPFAM" id="SSF46689">
    <property type="entry name" value="Homeodomain-like"/>
    <property type="match status" value="1"/>
</dbReference>
<proteinExistence type="predicted"/>
<reference evidence="2 3" key="1">
    <citation type="submission" date="2024-01" db="EMBL/GenBank/DDBJ databases">
        <title>Multi-omics insights into the function and evolution of sodium benzoate biodegradation pathways in Benzoatithermus flavus gen. nov., sp. nov. from hot spring.</title>
        <authorList>
            <person name="Hu C.-J."/>
            <person name="Li W.-J."/>
        </authorList>
    </citation>
    <scope>NUCLEOTIDE SEQUENCE [LARGE SCALE GENOMIC DNA]</scope>
    <source>
        <strain evidence="2 3">SYSU G07066</strain>
    </source>
</reference>
<accession>A0ABU8XQQ5</accession>
<comment type="caution">
    <text evidence="2">The sequence shown here is derived from an EMBL/GenBank/DDBJ whole genome shotgun (WGS) entry which is preliminary data.</text>
</comment>
<dbReference type="InterPro" id="IPR009057">
    <property type="entry name" value="Homeodomain-like_sf"/>
</dbReference>
<dbReference type="RefSeq" id="WP_418159232.1">
    <property type="nucleotide sequence ID" value="NZ_JBBLZC010000008.1"/>
</dbReference>
<evidence type="ECO:0000313" key="2">
    <source>
        <dbReference type="EMBL" id="MEK0083381.1"/>
    </source>
</evidence>
<protein>
    <recommendedName>
        <fullName evidence="4">Transposase</fullName>
    </recommendedName>
</protein>
<evidence type="ECO:0008006" key="4">
    <source>
        <dbReference type="Google" id="ProtNLM"/>
    </source>
</evidence>
<evidence type="ECO:0000313" key="3">
    <source>
        <dbReference type="Proteomes" id="UP001375743"/>
    </source>
</evidence>
<sequence>MRRAQIVLWSASGQPPRAIAAGLGCARQTVGDAIGTCDARGQLAPTAGSARPKSAAPVLDRAELERLRAILPRSPRAFGQARSSWTLALLARVAHQQGPSAGVLSAETIRRALLRPEVGWKRAKRWLTSPDPACARQKGAATAGSTWPRTGRAGCAALPTRSGSRVWRNRPCMPGRRARRCALACTPPLRPIPPPRRWPATACGCRHGSGGGRASSGGGRSAR</sequence>
<organism evidence="2 3">
    <name type="scientific">Benzoatithermus flavus</name>
    <dbReference type="NCBI Taxonomy" id="3108223"/>
    <lineage>
        <taxon>Bacteria</taxon>
        <taxon>Pseudomonadati</taxon>
        <taxon>Pseudomonadota</taxon>
        <taxon>Alphaproteobacteria</taxon>
        <taxon>Geminicoccales</taxon>
        <taxon>Geminicoccaceae</taxon>
        <taxon>Benzoatithermus</taxon>
    </lineage>
</organism>
<gene>
    <name evidence="2" type="ORF">U1T56_09460</name>
</gene>
<dbReference type="EMBL" id="JBBLZC010000008">
    <property type="protein sequence ID" value="MEK0083381.1"/>
    <property type="molecule type" value="Genomic_DNA"/>
</dbReference>
<keyword evidence="3" id="KW-1185">Reference proteome</keyword>
<evidence type="ECO:0000256" key="1">
    <source>
        <dbReference type="SAM" id="MobiDB-lite"/>
    </source>
</evidence>
<dbReference type="Proteomes" id="UP001375743">
    <property type="component" value="Unassembled WGS sequence"/>
</dbReference>
<feature type="region of interest" description="Disordered" evidence="1">
    <location>
        <begin position="203"/>
        <end position="223"/>
    </location>
</feature>
<feature type="compositionally biased region" description="Gly residues" evidence="1">
    <location>
        <begin position="207"/>
        <end position="223"/>
    </location>
</feature>
<name>A0ABU8XQQ5_9PROT</name>